<protein>
    <submittedName>
        <fullName evidence="1">Uncharacterized protein</fullName>
    </submittedName>
</protein>
<comment type="caution">
    <text evidence="1">The sequence shown here is derived from an EMBL/GenBank/DDBJ whole genome shotgun (WGS) entry which is preliminary data.</text>
</comment>
<accession>A0A9P3FWT4</accession>
<evidence type="ECO:0000313" key="1">
    <source>
        <dbReference type="EMBL" id="GJE84031.1"/>
    </source>
</evidence>
<organism evidence="1 2">
    <name type="scientific">Phanerochaete sordida</name>
    <dbReference type="NCBI Taxonomy" id="48140"/>
    <lineage>
        <taxon>Eukaryota</taxon>
        <taxon>Fungi</taxon>
        <taxon>Dikarya</taxon>
        <taxon>Basidiomycota</taxon>
        <taxon>Agaricomycotina</taxon>
        <taxon>Agaricomycetes</taxon>
        <taxon>Polyporales</taxon>
        <taxon>Phanerochaetaceae</taxon>
        <taxon>Phanerochaete</taxon>
    </lineage>
</organism>
<dbReference type="AlphaFoldDB" id="A0A9P3FWT4"/>
<gene>
    <name evidence="1" type="ORF">PsYK624_001060</name>
</gene>
<keyword evidence="2" id="KW-1185">Reference proteome</keyword>
<name>A0A9P3FWT4_9APHY</name>
<sequence length="82" mass="8975">MRPYCTTCIGAEPQSSSGTGAPRRASRTCSASCTGYFQEPLQDGDEAWVRARLGPDVFRGVRPDQASWRVHALGKQTRWGGM</sequence>
<reference evidence="1 2" key="1">
    <citation type="submission" date="2021-08" db="EMBL/GenBank/DDBJ databases">
        <title>Draft Genome Sequence of Phanerochaete sordida strain YK-624.</title>
        <authorList>
            <person name="Mori T."/>
            <person name="Dohra H."/>
            <person name="Suzuki T."/>
            <person name="Kawagishi H."/>
            <person name="Hirai H."/>
        </authorList>
    </citation>
    <scope>NUCLEOTIDE SEQUENCE [LARGE SCALE GENOMIC DNA]</scope>
    <source>
        <strain evidence="1 2">YK-624</strain>
    </source>
</reference>
<proteinExistence type="predicted"/>
<evidence type="ECO:0000313" key="2">
    <source>
        <dbReference type="Proteomes" id="UP000703269"/>
    </source>
</evidence>
<dbReference type="Proteomes" id="UP000703269">
    <property type="component" value="Unassembled WGS sequence"/>
</dbReference>
<dbReference type="EMBL" id="BPQB01000001">
    <property type="protein sequence ID" value="GJE84031.1"/>
    <property type="molecule type" value="Genomic_DNA"/>
</dbReference>